<evidence type="ECO:0008006" key="11">
    <source>
        <dbReference type="Google" id="ProtNLM"/>
    </source>
</evidence>
<evidence type="ECO:0000256" key="4">
    <source>
        <dbReference type="ARBA" id="ARBA00022729"/>
    </source>
</evidence>
<dbReference type="Gene3D" id="3.40.50.1820">
    <property type="entry name" value="alpha/beta hydrolase"/>
    <property type="match status" value="1"/>
</dbReference>
<evidence type="ECO:0000256" key="3">
    <source>
        <dbReference type="ARBA" id="ARBA00022670"/>
    </source>
</evidence>
<evidence type="ECO:0000256" key="8">
    <source>
        <dbReference type="SAM" id="Phobius"/>
    </source>
</evidence>
<dbReference type="AlphaFoldDB" id="A0ABD3NDG7"/>
<evidence type="ECO:0000256" key="1">
    <source>
        <dbReference type="ARBA" id="ARBA00009431"/>
    </source>
</evidence>
<feature type="transmembrane region" description="Helical" evidence="8">
    <location>
        <begin position="600"/>
        <end position="621"/>
    </location>
</feature>
<sequence>MAVLRKAYSAPAAALVAFVLPSANGVRRIPGEFRPEPVGEHGRRLTSDFDEHRPSQSTRRAADNADSHLVTSLPLLPDGSLRTRHWAGHLPASSDSDKKLFYWLFEPSSGANSDDTPLILWLNGGPGCSSMDGLWLENGPLRLNSVGGTWKIDVNEYSWHNAPAWTLYVDQPVGTGLSFTKRGNYCKNDFEINRDFHYFLEEFFIFHSDKFLSSIAATDQSPATSVVRRPFYFSGESHAGHYIPSMMDFILKRNDGVLVPDSNNHLEPIRVQIPLSGAAIGNGWTDPYYQYSAADAAYGAGIIGSSQRAALEKKEKICQQGLLAGDYENSVCFQLLDTITDESHGRSGSTTVSTYDTRLWEKKGEARSFPLGHKDVETYLGGAISRANPPLKINYKDVLQAIHATESIDARQTYEECTDPPYYALKGQDGLGVVDELVSVLEHSSRPHMLFFNGMNDLICNHVGNERFLDALPWSQADQYIVQTRHAWDSGVDSSTKNNYSEGRPDGYIKQYENLSFLKVMESGHMVPMDQPSIALAMIKILVGGKGLTREGFLTSQQGLDNSKKDTAMCALDECPECKPQMIFENAAELPPSEQEEVNLGNVGVVVAAFVSGILISCIIMRKRSKSERNQRQLVANLSLDNDLELSDMDSYSDKDDAVFT</sequence>
<reference evidence="9 10" key="1">
    <citation type="submission" date="2024-10" db="EMBL/GenBank/DDBJ databases">
        <title>Updated reference genomes for cyclostephanoid diatoms.</title>
        <authorList>
            <person name="Roberts W.R."/>
            <person name="Alverson A.J."/>
        </authorList>
    </citation>
    <scope>NUCLEOTIDE SEQUENCE [LARGE SCALE GENOMIC DNA]</scope>
    <source>
        <strain evidence="9 10">AJA010-31</strain>
    </source>
</reference>
<comment type="similarity">
    <text evidence="1">Belongs to the peptidase S10 family.</text>
</comment>
<dbReference type="GO" id="GO:0004180">
    <property type="term" value="F:carboxypeptidase activity"/>
    <property type="evidence" value="ECO:0007669"/>
    <property type="project" value="UniProtKB-KW"/>
</dbReference>
<proteinExistence type="inferred from homology"/>
<dbReference type="Proteomes" id="UP001530400">
    <property type="component" value="Unassembled WGS sequence"/>
</dbReference>
<keyword evidence="2" id="KW-0121">Carboxypeptidase</keyword>
<dbReference type="SUPFAM" id="SSF53474">
    <property type="entry name" value="alpha/beta-Hydrolases"/>
    <property type="match status" value="1"/>
</dbReference>
<name>A0ABD3NDG7_9STRA</name>
<keyword evidence="5" id="KW-0378">Hydrolase</keyword>
<dbReference type="GO" id="GO:0006508">
    <property type="term" value="P:proteolysis"/>
    <property type="evidence" value="ECO:0007669"/>
    <property type="project" value="UniProtKB-KW"/>
</dbReference>
<dbReference type="Pfam" id="PF00450">
    <property type="entry name" value="Peptidase_S10"/>
    <property type="match status" value="1"/>
</dbReference>
<keyword evidence="8" id="KW-1133">Transmembrane helix</keyword>
<comment type="caution">
    <text evidence="9">The sequence shown here is derived from an EMBL/GenBank/DDBJ whole genome shotgun (WGS) entry which is preliminary data.</text>
</comment>
<evidence type="ECO:0000256" key="7">
    <source>
        <dbReference type="SAM" id="MobiDB-lite"/>
    </source>
</evidence>
<dbReference type="PANTHER" id="PTHR11802:SF3">
    <property type="entry name" value="RETINOID-INDUCIBLE SERINE CARBOXYPEPTIDASE"/>
    <property type="match status" value="1"/>
</dbReference>
<gene>
    <name evidence="9" type="ORF">ACHAWO_005270</name>
</gene>
<dbReference type="EMBL" id="JALLPJ020001211">
    <property type="protein sequence ID" value="KAL3774063.1"/>
    <property type="molecule type" value="Genomic_DNA"/>
</dbReference>
<keyword evidence="3" id="KW-0645">Protease</keyword>
<dbReference type="InterPro" id="IPR029058">
    <property type="entry name" value="AB_hydrolase_fold"/>
</dbReference>
<evidence type="ECO:0000313" key="10">
    <source>
        <dbReference type="Proteomes" id="UP001530400"/>
    </source>
</evidence>
<keyword evidence="10" id="KW-1185">Reference proteome</keyword>
<evidence type="ECO:0000256" key="2">
    <source>
        <dbReference type="ARBA" id="ARBA00022645"/>
    </source>
</evidence>
<feature type="region of interest" description="Disordered" evidence="7">
    <location>
        <begin position="31"/>
        <end position="65"/>
    </location>
</feature>
<organism evidence="9 10">
    <name type="scientific">Cyclotella atomus</name>
    <dbReference type="NCBI Taxonomy" id="382360"/>
    <lineage>
        <taxon>Eukaryota</taxon>
        <taxon>Sar</taxon>
        <taxon>Stramenopiles</taxon>
        <taxon>Ochrophyta</taxon>
        <taxon>Bacillariophyta</taxon>
        <taxon>Coscinodiscophyceae</taxon>
        <taxon>Thalassiosirophycidae</taxon>
        <taxon>Stephanodiscales</taxon>
        <taxon>Stephanodiscaceae</taxon>
        <taxon>Cyclotella</taxon>
    </lineage>
</organism>
<dbReference type="PANTHER" id="PTHR11802">
    <property type="entry name" value="SERINE PROTEASE FAMILY S10 SERINE CARBOXYPEPTIDASE"/>
    <property type="match status" value="1"/>
</dbReference>
<dbReference type="InterPro" id="IPR001563">
    <property type="entry name" value="Peptidase_S10"/>
</dbReference>
<evidence type="ECO:0000256" key="6">
    <source>
        <dbReference type="ARBA" id="ARBA00023180"/>
    </source>
</evidence>
<evidence type="ECO:0000313" key="9">
    <source>
        <dbReference type="EMBL" id="KAL3774063.1"/>
    </source>
</evidence>
<keyword evidence="8" id="KW-0812">Transmembrane</keyword>
<keyword evidence="8" id="KW-0472">Membrane</keyword>
<protein>
    <recommendedName>
        <fullName evidence="11">Carboxypeptidase</fullName>
    </recommendedName>
</protein>
<evidence type="ECO:0000256" key="5">
    <source>
        <dbReference type="ARBA" id="ARBA00022801"/>
    </source>
</evidence>
<keyword evidence="4" id="KW-0732">Signal</keyword>
<dbReference type="PRINTS" id="PR00724">
    <property type="entry name" value="CRBOXYPTASEC"/>
</dbReference>
<accession>A0ABD3NDG7</accession>
<keyword evidence="6" id="KW-0325">Glycoprotein</keyword>